<keyword evidence="7" id="KW-0057">Aromatic amino acid biosynthesis</keyword>
<dbReference type="PROSITE" id="PS00614">
    <property type="entry name" value="IGPS"/>
    <property type="match status" value="1"/>
</dbReference>
<dbReference type="EC" id="4.1.1.48" evidence="3"/>
<dbReference type="Pfam" id="PF00218">
    <property type="entry name" value="IGPS"/>
    <property type="match status" value="1"/>
</dbReference>
<organism evidence="10 11">
    <name type="scientific">Coprobacter fastidiosus</name>
    <dbReference type="NCBI Taxonomy" id="1099853"/>
    <lineage>
        <taxon>Bacteria</taxon>
        <taxon>Pseudomonadati</taxon>
        <taxon>Bacteroidota</taxon>
        <taxon>Bacteroidia</taxon>
        <taxon>Bacteroidales</taxon>
        <taxon>Barnesiellaceae</taxon>
        <taxon>Coprobacter</taxon>
    </lineage>
</organism>
<dbReference type="Proteomes" id="UP000262954">
    <property type="component" value="Unassembled WGS sequence"/>
</dbReference>
<dbReference type="InterPro" id="IPR001468">
    <property type="entry name" value="Indole-3-GlycerolPSynthase_CS"/>
</dbReference>
<keyword evidence="5" id="KW-0210">Decarboxylase</keyword>
<dbReference type="InterPro" id="IPR045186">
    <property type="entry name" value="Indole-3-glycerol_P_synth"/>
</dbReference>
<dbReference type="InterPro" id="IPR013798">
    <property type="entry name" value="Indole-3-glycerol_P_synth_dom"/>
</dbReference>
<dbReference type="GO" id="GO:0004425">
    <property type="term" value="F:indole-3-glycerol-phosphate synthase activity"/>
    <property type="evidence" value="ECO:0007669"/>
    <property type="project" value="UniProtKB-EC"/>
</dbReference>
<protein>
    <recommendedName>
        <fullName evidence="3">indole-3-glycerol-phosphate synthase</fullName>
        <ecNumber evidence="3">4.1.1.48</ecNumber>
    </recommendedName>
</protein>
<dbReference type="PANTHER" id="PTHR22854">
    <property type="entry name" value="TRYPTOPHAN BIOSYNTHESIS PROTEIN"/>
    <property type="match status" value="1"/>
</dbReference>
<dbReference type="AlphaFoldDB" id="A0A354M0S7"/>
<name>A0A354M0S7_9BACT</name>
<keyword evidence="8" id="KW-0456">Lyase</keyword>
<comment type="pathway">
    <text evidence="2">Amino-acid biosynthesis; L-tryptophan biosynthesis; L-tryptophan from chorismate: step 4/5.</text>
</comment>
<sequence>MNILDKIVANKRIEVQRHKEAYTVDMLLGSEQMMRSTVSLSRALSESSSGIIAEFKRRSPSKGWIHRDADVERVVLDYQRGGASASSILTDYTYFGGTVADLCKVRKSIDIPLLRKEFVIDEYQIYQAKAIGADAVLLIAAVLDRKTCRRFTDLAHSLGMEVLLELHEEKELDYLDTGADMIGVNNRDLTTFETRVEHSFDMVRYLPSDKICISESGISSPDTVRALRRVGFRGFLMGENFMKEVRPGAALSQFVKQLNGGEDVG</sequence>
<dbReference type="UniPathway" id="UPA00035">
    <property type="reaction ID" value="UER00043"/>
</dbReference>
<reference evidence="10 11" key="1">
    <citation type="journal article" date="2018" name="Nat. Biotechnol.">
        <title>A standardized bacterial taxonomy based on genome phylogeny substantially revises the tree of life.</title>
        <authorList>
            <person name="Parks D.H."/>
            <person name="Chuvochina M."/>
            <person name="Waite D.W."/>
            <person name="Rinke C."/>
            <person name="Skarshewski A."/>
            <person name="Chaumeil P.A."/>
            <person name="Hugenholtz P."/>
        </authorList>
    </citation>
    <scope>NUCLEOTIDE SEQUENCE [LARGE SCALE GENOMIC DNA]</scope>
    <source>
        <strain evidence="10">UBA11482</strain>
    </source>
</reference>
<evidence type="ECO:0000313" key="11">
    <source>
        <dbReference type="Proteomes" id="UP000262954"/>
    </source>
</evidence>
<dbReference type="FunFam" id="3.20.20.70:FF:000024">
    <property type="entry name" value="Indole-3-glycerol phosphate synthase"/>
    <property type="match status" value="1"/>
</dbReference>
<evidence type="ECO:0000256" key="5">
    <source>
        <dbReference type="ARBA" id="ARBA00022793"/>
    </source>
</evidence>
<proteinExistence type="predicted"/>
<dbReference type="CDD" id="cd00331">
    <property type="entry name" value="IGPS"/>
    <property type="match status" value="1"/>
</dbReference>
<evidence type="ECO:0000313" key="10">
    <source>
        <dbReference type="EMBL" id="HBJ08116.1"/>
    </source>
</evidence>
<dbReference type="PANTHER" id="PTHR22854:SF2">
    <property type="entry name" value="INDOLE-3-GLYCEROL-PHOSPHATE SYNTHASE"/>
    <property type="match status" value="1"/>
</dbReference>
<dbReference type="EMBL" id="DNWC01000052">
    <property type="protein sequence ID" value="HBJ08116.1"/>
    <property type="molecule type" value="Genomic_DNA"/>
</dbReference>
<dbReference type="GO" id="GO:0000162">
    <property type="term" value="P:L-tryptophan biosynthetic process"/>
    <property type="evidence" value="ECO:0007669"/>
    <property type="project" value="UniProtKB-UniPathway"/>
</dbReference>
<evidence type="ECO:0000256" key="7">
    <source>
        <dbReference type="ARBA" id="ARBA00023141"/>
    </source>
</evidence>
<evidence type="ECO:0000256" key="4">
    <source>
        <dbReference type="ARBA" id="ARBA00022605"/>
    </source>
</evidence>
<accession>A0A354M0S7</accession>
<dbReference type="SUPFAM" id="SSF51366">
    <property type="entry name" value="Ribulose-phoshate binding barrel"/>
    <property type="match status" value="1"/>
</dbReference>
<comment type="caution">
    <text evidence="10">The sequence shown here is derived from an EMBL/GenBank/DDBJ whole genome shotgun (WGS) entry which is preliminary data.</text>
</comment>
<keyword evidence="6" id="KW-0822">Tryptophan biosynthesis</keyword>
<evidence type="ECO:0000259" key="9">
    <source>
        <dbReference type="Pfam" id="PF00218"/>
    </source>
</evidence>
<evidence type="ECO:0000256" key="3">
    <source>
        <dbReference type="ARBA" id="ARBA00012362"/>
    </source>
</evidence>
<evidence type="ECO:0000256" key="8">
    <source>
        <dbReference type="ARBA" id="ARBA00023239"/>
    </source>
</evidence>
<dbReference type="Gene3D" id="3.20.20.70">
    <property type="entry name" value="Aldolase class I"/>
    <property type="match status" value="1"/>
</dbReference>
<dbReference type="GO" id="GO:0004640">
    <property type="term" value="F:phosphoribosylanthranilate isomerase activity"/>
    <property type="evidence" value="ECO:0007669"/>
    <property type="project" value="TreeGrafter"/>
</dbReference>
<dbReference type="InterPro" id="IPR013785">
    <property type="entry name" value="Aldolase_TIM"/>
</dbReference>
<evidence type="ECO:0000256" key="6">
    <source>
        <dbReference type="ARBA" id="ARBA00022822"/>
    </source>
</evidence>
<feature type="domain" description="Indole-3-glycerol phosphate synthase" evidence="9">
    <location>
        <begin position="4"/>
        <end position="246"/>
    </location>
</feature>
<gene>
    <name evidence="10" type="ORF">DDY73_03850</name>
</gene>
<dbReference type="NCBIfam" id="NF001377">
    <property type="entry name" value="PRK00278.2-4"/>
    <property type="match status" value="1"/>
</dbReference>
<evidence type="ECO:0000256" key="2">
    <source>
        <dbReference type="ARBA" id="ARBA00004696"/>
    </source>
</evidence>
<dbReference type="RefSeq" id="WP_122303373.1">
    <property type="nucleotide sequence ID" value="NZ_CATXLH010000022.1"/>
</dbReference>
<keyword evidence="4" id="KW-0028">Amino-acid biosynthesis</keyword>
<evidence type="ECO:0000256" key="1">
    <source>
        <dbReference type="ARBA" id="ARBA00001633"/>
    </source>
</evidence>
<dbReference type="InterPro" id="IPR011060">
    <property type="entry name" value="RibuloseP-bd_barrel"/>
</dbReference>
<comment type="catalytic activity">
    <reaction evidence="1">
        <text>1-(2-carboxyphenylamino)-1-deoxy-D-ribulose 5-phosphate + H(+) = (1S,2R)-1-C-(indol-3-yl)glycerol 3-phosphate + CO2 + H2O</text>
        <dbReference type="Rhea" id="RHEA:23476"/>
        <dbReference type="ChEBI" id="CHEBI:15377"/>
        <dbReference type="ChEBI" id="CHEBI:15378"/>
        <dbReference type="ChEBI" id="CHEBI:16526"/>
        <dbReference type="ChEBI" id="CHEBI:58613"/>
        <dbReference type="ChEBI" id="CHEBI:58866"/>
        <dbReference type="EC" id="4.1.1.48"/>
    </reaction>
</comment>